<dbReference type="InterPro" id="IPR018101">
    <property type="entry name" value="Transl_elong_Ts_CS"/>
</dbReference>
<dbReference type="AlphaFoldDB" id="A0A7H1NTI9"/>
<organism evidence="2 3">
    <name type="scientific">Entomobacter blattae</name>
    <dbReference type="NCBI Taxonomy" id="2762277"/>
    <lineage>
        <taxon>Bacteria</taxon>
        <taxon>Pseudomonadati</taxon>
        <taxon>Pseudomonadota</taxon>
        <taxon>Alphaproteobacteria</taxon>
        <taxon>Acetobacterales</taxon>
        <taxon>Acetobacteraceae</taxon>
        <taxon>Entomobacter</taxon>
    </lineage>
</organism>
<evidence type="ECO:0000313" key="2">
    <source>
        <dbReference type="EMBL" id="QNT79099.1"/>
    </source>
</evidence>
<keyword evidence="2" id="KW-0251">Elongation factor</keyword>
<keyword evidence="3" id="KW-1185">Reference proteome</keyword>
<name>A0A7H1NTI9_9PROT</name>
<protein>
    <submittedName>
        <fullName evidence="2">Elongation factor Ts</fullName>
    </submittedName>
</protein>
<reference evidence="2 3" key="1">
    <citation type="submission" date="2020-08" db="EMBL/GenBank/DDBJ databases">
        <title>Complete genome sequence of Entomobacter blattae G55GP.</title>
        <authorList>
            <person name="Poehlein A."/>
            <person name="Guzman J."/>
            <person name="Daniel R."/>
            <person name="Vilcinskas A."/>
        </authorList>
    </citation>
    <scope>NUCLEOTIDE SEQUENCE [LARGE SCALE GENOMIC DNA]</scope>
    <source>
        <strain evidence="2 3">G55GP</strain>
    </source>
</reference>
<dbReference type="InterPro" id="IPR014039">
    <property type="entry name" value="Transl_elong_EFTs/EF1B_dimer"/>
</dbReference>
<dbReference type="Gene3D" id="3.30.479.20">
    <property type="entry name" value="Elongation factor Ts, dimerisation domain"/>
    <property type="match status" value="1"/>
</dbReference>
<dbReference type="RefSeq" id="WP_408871747.1">
    <property type="nucleotide sequence ID" value="NZ_CP060244.1"/>
</dbReference>
<dbReference type="GO" id="GO:0003746">
    <property type="term" value="F:translation elongation factor activity"/>
    <property type="evidence" value="ECO:0007669"/>
    <property type="project" value="UniProtKB-KW"/>
</dbReference>
<dbReference type="InterPro" id="IPR036402">
    <property type="entry name" value="EF-Ts_dimer_sf"/>
</dbReference>
<dbReference type="Pfam" id="PF00889">
    <property type="entry name" value="EF_TS"/>
    <property type="match status" value="1"/>
</dbReference>
<proteinExistence type="predicted"/>
<dbReference type="Proteomes" id="UP000516349">
    <property type="component" value="Chromosome"/>
</dbReference>
<keyword evidence="2" id="KW-0648">Protein biosynthesis</keyword>
<dbReference type="KEGG" id="ebla:JGUZn3_18850"/>
<evidence type="ECO:0000259" key="1">
    <source>
        <dbReference type="Pfam" id="PF00889"/>
    </source>
</evidence>
<dbReference type="EMBL" id="CP060244">
    <property type="protein sequence ID" value="QNT79099.1"/>
    <property type="molecule type" value="Genomic_DNA"/>
</dbReference>
<feature type="domain" description="Translation elongation factor EFTs/EF1B dimerisation" evidence="1">
    <location>
        <begin position="12"/>
        <end position="68"/>
    </location>
</feature>
<gene>
    <name evidence="2" type="primary">tsf_2</name>
    <name evidence="2" type="ORF">JGUZn3_18850</name>
</gene>
<evidence type="ECO:0000313" key="3">
    <source>
        <dbReference type="Proteomes" id="UP000516349"/>
    </source>
</evidence>
<sequence>MEAWCNTPENSAAMVEVNAETDFVARNKTFQQFVQDIAHVALKAGEDVEAIFLYTLDKGWFINDSKETILKRVCFVHEYCTPYPPISYCC</sequence>
<dbReference type="PROSITE" id="PS01127">
    <property type="entry name" value="EF_TS_2"/>
    <property type="match status" value="1"/>
</dbReference>
<dbReference type="SUPFAM" id="SSF54713">
    <property type="entry name" value="Elongation factor Ts (EF-Ts), dimerisation domain"/>
    <property type="match status" value="1"/>
</dbReference>
<accession>A0A7H1NTI9</accession>